<feature type="region of interest" description="Disordered" evidence="1">
    <location>
        <begin position="157"/>
        <end position="184"/>
    </location>
</feature>
<gene>
    <name evidence="3" type="ORF">Tc00.1047053509151.20</name>
</gene>
<dbReference type="AlphaFoldDB" id="Q4DI60"/>
<proteinExistence type="predicted"/>
<reference evidence="3 4" key="1">
    <citation type="journal article" date="2005" name="Science">
        <title>The genome sequence of Trypanosoma cruzi, etiologic agent of Chagas disease.</title>
        <authorList>
            <person name="El-Sayed N.M."/>
            <person name="Myler P.J."/>
            <person name="Bartholomeu D.C."/>
            <person name="Nilsson D."/>
            <person name="Aggarwal G."/>
            <person name="Tran A.N."/>
            <person name="Ghedin E."/>
            <person name="Worthey E.A."/>
            <person name="Delcher A.L."/>
            <person name="Blandin G."/>
            <person name="Westenberger S.J."/>
            <person name="Caler E."/>
            <person name="Cerqueira G.C."/>
            <person name="Branche C."/>
            <person name="Haas B."/>
            <person name="Anupama A."/>
            <person name="Arner E."/>
            <person name="Aslund L."/>
            <person name="Attipoe P."/>
            <person name="Bontempi E."/>
            <person name="Bringaud F."/>
            <person name="Burton P."/>
            <person name="Cadag E."/>
            <person name="Campbell D.A."/>
            <person name="Carrington M."/>
            <person name="Crabtree J."/>
            <person name="Darban H."/>
            <person name="da Silveira J.F."/>
            <person name="de Jong P."/>
            <person name="Edwards K."/>
            <person name="Englund P.T."/>
            <person name="Fazelina G."/>
            <person name="Feldblyum T."/>
            <person name="Ferella M."/>
            <person name="Frasch A.C."/>
            <person name="Gull K."/>
            <person name="Horn D."/>
            <person name="Hou L."/>
            <person name="Huang Y."/>
            <person name="Kindlund E."/>
            <person name="Klingbeil M."/>
            <person name="Kluge S."/>
            <person name="Koo H."/>
            <person name="Lacerda D."/>
            <person name="Levin M.J."/>
            <person name="Lorenzi H."/>
            <person name="Louie T."/>
            <person name="Machado C.R."/>
            <person name="McCulloch R."/>
            <person name="McKenna A."/>
            <person name="Mizuno Y."/>
            <person name="Mottram J.C."/>
            <person name="Nelson S."/>
            <person name="Ochaya S."/>
            <person name="Osoegawa K."/>
            <person name="Pai G."/>
            <person name="Parsons M."/>
            <person name="Pentony M."/>
            <person name="Pettersson U."/>
            <person name="Pop M."/>
            <person name="Ramirez J.L."/>
            <person name="Rinta J."/>
            <person name="Robertson L."/>
            <person name="Salzberg S.L."/>
            <person name="Sanchez D.O."/>
            <person name="Seyler A."/>
            <person name="Sharma R."/>
            <person name="Shetty J."/>
            <person name="Simpson A.J."/>
            <person name="Sisk E."/>
            <person name="Tammi M.T."/>
            <person name="Tarleton R."/>
            <person name="Teixeira S."/>
            <person name="Van Aken S."/>
            <person name="Vogt C."/>
            <person name="Ward P.N."/>
            <person name="Wickstead B."/>
            <person name="Wortman J."/>
            <person name="White O."/>
            <person name="Fraser C.M."/>
            <person name="Stuart K.D."/>
            <person name="Andersson B."/>
        </authorList>
    </citation>
    <scope>NUCLEOTIDE SEQUENCE [LARGE SCALE GENOMIC DNA]</scope>
    <source>
        <strain evidence="3 4">CL Brener</strain>
    </source>
</reference>
<sequence length="297" mass="33763">MNAFLPSSVRLVVQLFFFFFLVGVSIAQAEEGTHTQKKKKKRRETVAVGSEYSHASVTSVFITHPRTRGGGTVDKHEKKRGKIQRETLGCADTQGNVEFYQMALVHSHYGSDAIHTRLNEDPPSSEEIERRRRAGCLPHSNRLVHRLVVLPVTPPSIYEGETTQSPVETQGTHNVRRANERDRQRRARYASLLRSHYVPLVPFSTFSEPQERSFKLLTISKYPEARRQPQCAQSEEDYMMCGGFYPGPDQYDHRGGPRLGVMQQHTVQLERVHSRHVAPPPSRLINAPGNEDILFPI</sequence>
<dbReference type="RefSeq" id="XP_814053.1">
    <property type="nucleotide sequence ID" value="XM_808960.1"/>
</dbReference>
<organism evidence="3 4">
    <name type="scientific">Trypanosoma cruzi (strain CL Brener)</name>
    <dbReference type="NCBI Taxonomy" id="353153"/>
    <lineage>
        <taxon>Eukaryota</taxon>
        <taxon>Discoba</taxon>
        <taxon>Euglenozoa</taxon>
        <taxon>Kinetoplastea</taxon>
        <taxon>Metakinetoplastina</taxon>
        <taxon>Trypanosomatida</taxon>
        <taxon>Trypanosomatidae</taxon>
        <taxon>Trypanosoma</taxon>
        <taxon>Schizotrypanum</taxon>
    </lineage>
</organism>
<evidence type="ECO:0000256" key="1">
    <source>
        <dbReference type="SAM" id="MobiDB-lite"/>
    </source>
</evidence>
<dbReference type="PaxDb" id="353153-Q4DI60"/>
<protein>
    <submittedName>
        <fullName evidence="3">Uncharacterized protein</fullName>
    </submittedName>
</protein>
<evidence type="ECO:0000313" key="4">
    <source>
        <dbReference type="Proteomes" id="UP000002296"/>
    </source>
</evidence>
<name>Q4DI60_TRYCC</name>
<accession>Q4DI60</accession>
<dbReference type="KEGG" id="tcr:509151.20"/>
<comment type="caution">
    <text evidence="3">The sequence shown here is derived from an EMBL/GenBank/DDBJ whole genome shotgun (WGS) entry which is preliminary data.</text>
</comment>
<keyword evidence="2" id="KW-0732">Signal</keyword>
<evidence type="ECO:0000313" key="3">
    <source>
        <dbReference type="EMBL" id="EAN92202.1"/>
    </source>
</evidence>
<dbReference type="EMBL" id="AAHK01000454">
    <property type="protein sequence ID" value="EAN92202.1"/>
    <property type="molecule type" value="Genomic_DNA"/>
</dbReference>
<dbReference type="InParanoid" id="Q4DI60"/>
<dbReference type="SMR" id="Q4DI60"/>
<evidence type="ECO:0000256" key="2">
    <source>
        <dbReference type="SAM" id="SignalP"/>
    </source>
</evidence>
<keyword evidence="4" id="KW-1185">Reference proteome</keyword>
<feature type="compositionally biased region" description="Polar residues" evidence="1">
    <location>
        <begin position="161"/>
        <end position="173"/>
    </location>
</feature>
<feature type="signal peptide" evidence="2">
    <location>
        <begin position="1"/>
        <end position="29"/>
    </location>
</feature>
<feature type="chain" id="PRO_5004237035" evidence="2">
    <location>
        <begin position="30"/>
        <end position="297"/>
    </location>
</feature>
<dbReference type="Proteomes" id="UP000002296">
    <property type="component" value="Unassembled WGS sequence"/>
</dbReference>
<dbReference type="GeneID" id="3545532"/>